<dbReference type="Pfam" id="PF02021">
    <property type="entry name" value="UPF0102"/>
    <property type="match status" value="1"/>
</dbReference>
<dbReference type="GO" id="GO:0003676">
    <property type="term" value="F:nucleic acid binding"/>
    <property type="evidence" value="ECO:0007669"/>
    <property type="project" value="InterPro"/>
</dbReference>
<dbReference type="PANTHER" id="PTHR34039">
    <property type="entry name" value="UPF0102 PROTEIN YRAN"/>
    <property type="match status" value="1"/>
</dbReference>
<dbReference type="RefSeq" id="WP_305909278.1">
    <property type="nucleotide sequence ID" value="NZ_CP157743.1"/>
</dbReference>
<gene>
    <name evidence="3" type="ORF">Q9L42_006275</name>
</gene>
<dbReference type="InterPro" id="IPR011856">
    <property type="entry name" value="tRNA_endonuc-like_dom_sf"/>
</dbReference>
<name>A0AAU7NXJ9_9GAMM</name>
<dbReference type="Proteomes" id="UP001225378">
    <property type="component" value="Chromosome"/>
</dbReference>
<dbReference type="SUPFAM" id="SSF52980">
    <property type="entry name" value="Restriction endonuclease-like"/>
    <property type="match status" value="1"/>
</dbReference>
<organism evidence="3 4">
    <name type="scientific">Methylomarinum roseum</name>
    <dbReference type="NCBI Taxonomy" id="3067653"/>
    <lineage>
        <taxon>Bacteria</taxon>
        <taxon>Pseudomonadati</taxon>
        <taxon>Pseudomonadota</taxon>
        <taxon>Gammaproteobacteria</taxon>
        <taxon>Methylococcales</taxon>
        <taxon>Methylococcaceae</taxon>
        <taxon>Methylomarinum</taxon>
    </lineage>
</organism>
<dbReference type="AlphaFoldDB" id="A0AAU7NXJ9"/>
<dbReference type="CDD" id="cd20736">
    <property type="entry name" value="PoNe_Nuclease"/>
    <property type="match status" value="1"/>
</dbReference>
<dbReference type="KEGG" id="mech:Q9L42_006275"/>
<keyword evidence="4" id="KW-1185">Reference proteome</keyword>
<dbReference type="InterPro" id="IPR003509">
    <property type="entry name" value="UPF0102_YraN-like"/>
</dbReference>
<accession>A0AAU7NXJ9</accession>
<dbReference type="EMBL" id="CP157743">
    <property type="protein sequence ID" value="XBS21727.1"/>
    <property type="molecule type" value="Genomic_DNA"/>
</dbReference>
<proteinExistence type="inferred from homology"/>
<dbReference type="PANTHER" id="PTHR34039:SF1">
    <property type="entry name" value="UPF0102 PROTEIN YRAN"/>
    <property type="match status" value="1"/>
</dbReference>
<evidence type="ECO:0000256" key="1">
    <source>
        <dbReference type="ARBA" id="ARBA00006738"/>
    </source>
</evidence>
<evidence type="ECO:0000313" key="3">
    <source>
        <dbReference type="EMBL" id="XBS21727.1"/>
    </source>
</evidence>
<dbReference type="HAMAP" id="MF_00048">
    <property type="entry name" value="UPF0102"/>
    <property type="match status" value="1"/>
</dbReference>
<sequence>MFNKIRAAHLNRGDQAEQQALDFLVKQGLRLVERNYRCRRGELDLIMQDRQTLVIVEVRLRRSNQYGGALESITARKQSRIIAATEHYIMSHRINSAIRFDVIAISGDHSLNWIQNAFH</sequence>
<evidence type="ECO:0000313" key="4">
    <source>
        <dbReference type="Proteomes" id="UP001225378"/>
    </source>
</evidence>
<comment type="similarity">
    <text evidence="1 2">Belongs to the UPF0102 family.</text>
</comment>
<dbReference type="InterPro" id="IPR011335">
    <property type="entry name" value="Restrct_endonuc-II-like"/>
</dbReference>
<protein>
    <recommendedName>
        <fullName evidence="2">UPF0102 protein Q9L42_006275</fullName>
    </recommendedName>
</protein>
<dbReference type="Gene3D" id="3.40.1350.10">
    <property type="match status" value="1"/>
</dbReference>
<evidence type="ECO:0000256" key="2">
    <source>
        <dbReference type="HAMAP-Rule" id="MF_00048"/>
    </source>
</evidence>
<dbReference type="NCBIfam" id="TIGR00252">
    <property type="entry name" value="YraN family protein"/>
    <property type="match status" value="1"/>
</dbReference>
<dbReference type="NCBIfam" id="NF009150">
    <property type="entry name" value="PRK12497.1-3"/>
    <property type="match status" value="1"/>
</dbReference>
<reference evidence="3 4" key="1">
    <citation type="journal article" date="2024" name="Microbiology">
        <title>Methylomarinum rosea sp. nov., a novel halophilic methanotrophic bacterium from the hypersaline Lake Elton.</title>
        <authorList>
            <person name="Suleimanov R.Z."/>
            <person name="Oshkin I.Y."/>
            <person name="Danilova O.V."/>
            <person name="Suzina N.E."/>
            <person name="Dedysh S.N."/>
        </authorList>
    </citation>
    <scope>NUCLEOTIDE SEQUENCE [LARGE SCALE GENOMIC DNA]</scope>
    <source>
        <strain evidence="3 4">Ch1-1</strain>
    </source>
</reference>